<evidence type="ECO:0000313" key="3">
    <source>
        <dbReference type="Proteomes" id="UP000199321"/>
    </source>
</evidence>
<accession>A0A1G7FBR8</accession>
<protein>
    <submittedName>
        <fullName evidence="2">Uncharacterized protein</fullName>
    </submittedName>
</protein>
<dbReference type="RefSeq" id="WP_175445426.1">
    <property type="nucleotide sequence ID" value="NZ_BMWO01000002.1"/>
</dbReference>
<dbReference type="Proteomes" id="UP000199321">
    <property type="component" value="Unassembled WGS sequence"/>
</dbReference>
<keyword evidence="1" id="KW-0732">Signal</keyword>
<gene>
    <name evidence="2" type="ORF">SAMN05421855_102460</name>
</gene>
<evidence type="ECO:0000256" key="1">
    <source>
        <dbReference type="SAM" id="SignalP"/>
    </source>
</evidence>
<feature type="chain" id="PRO_5011443598" evidence="1">
    <location>
        <begin position="20"/>
        <end position="45"/>
    </location>
</feature>
<reference evidence="2 3" key="1">
    <citation type="submission" date="2016-10" db="EMBL/GenBank/DDBJ databases">
        <authorList>
            <person name="de Groot N.N."/>
        </authorList>
    </citation>
    <scope>NUCLEOTIDE SEQUENCE [LARGE SCALE GENOMIC DNA]</scope>
    <source>
        <strain evidence="2 3">DSM 16195</strain>
    </source>
</reference>
<dbReference type="EMBL" id="FNBA01000002">
    <property type="protein sequence ID" value="SDE73321.1"/>
    <property type="molecule type" value="Genomic_DNA"/>
</dbReference>
<organism evidence="2 3">
    <name type="scientific">Ulvibacter litoralis</name>
    <dbReference type="NCBI Taxonomy" id="227084"/>
    <lineage>
        <taxon>Bacteria</taxon>
        <taxon>Pseudomonadati</taxon>
        <taxon>Bacteroidota</taxon>
        <taxon>Flavobacteriia</taxon>
        <taxon>Flavobacteriales</taxon>
        <taxon>Flavobacteriaceae</taxon>
        <taxon>Ulvibacter</taxon>
    </lineage>
</organism>
<feature type="signal peptide" evidence="1">
    <location>
        <begin position="1"/>
        <end position="19"/>
    </location>
</feature>
<dbReference type="STRING" id="227084.SAMN05421855_102460"/>
<sequence>MKVARNLFIVAIFGLGLFASCTPENIENGQTEQQVDKTLKPLQNG</sequence>
<name>A0A1G7FBR8_9FLAO</name>
<evidence type="ECO:0000313" key="2">
    <source>
        <dbReference type="EMBL" id="SDE73321.1"/>
    </source>
</evidence>
<dbReference type="AlphaFoldDB" id="A0A1G7FBR8"/>
<keyword evidence="3" id="KW-1185">Reference proteome</keyword>
<dbReference type="PROSITE" id="PS51257">
    <property type="entry name" value="PROKAR_LIPOPROTEIN"/>
    <property type="match status" value="1"/>
</dbReference>
<proteinExistence type="predicted"/>